<proteinExistence type="predicted"/>
<accession>A0A4Y2KYB3</accession>
<gene>
    <name evidence="1" type="ORF">AVEN_202080_1</name>
</gene>
<protein>
    <submittedName>
        <fullName evidence="1">Uncharacterized protein</fullName>
    </submittedName>
</protein>
<comment type="caution">
    <text evidence="1">The sequence shown here is derived from an EMBL/GenBank/DDBJ whole genome shotgun (WGS) entry which is preliminary data.</text>
</comment>
<organism evidence="1 2">
    <name type="scientific">Araneus ventricosus</name>
    <name type="common">Orbweaver spider</name>
    <name type="synonym">Epeira ventricosa</name>
    <dbReference type="NCBI Taxonomy" id="182803"/>
    <lineage>
        <taxon>Eukaryota</taxon>
        <taxon>Metazoa</taxon>
        <taxon>Ecdysozoa</taxon>
        <taxon>Arthropoda</taxon>
        <taxon>Chelicerata</taxon>
        <taxon>Arachnida</taxon>
        <taxon>Araneae</taxon>
        <taxon>Araneomorphae</taxon>
        <taxon>Entelegynae</taxon>
        <taxon>Araneoidea</taxon>
        <taxon>Araneidae</taxon>
        <taxon>Araneus</taxon>
    </lineage>
</organism>
<sequence length="100" mass="11183">MTRPSCVHPPPNEEVSQIAQKLVPDPVIGSGSSPPLLDAIAEWKYRHGEAPLGRCNQSLESFACIFFFPARFISFFPTRIPRSFRAPPFPSQLPRFPKSS</sequence>
<dbReference type="OrthoDB" id="10304414at2759"/>
<evidence type="ECO:0000313" key="2">
    <source>
        <dbReference type="Proteomes" id="UP000499080"/>
    </source>
</evidence>
<dbReference type="EMBL" id="BGPR01005148">
    <property type="protein sequence ID" value="GBN07308.1"/>
    <property type="molecule type" value="Genomic_DNA"/>
</dbReference>
<evidence type="ECO:0000313" key="1">
    <source>
        <dbReference type="EMBL" id="GBN07308.1"/>
    </source>
</evidence>
<dbReference type="Proteomes" id="UP000499080">
    <property type="component" value="Unassembled WGS sequence"/>
</dbReference>
<dbReference type="AlphaFoldDB" id="A0A4Y2KYB3"/>
<reference evidence="1 2" key="1">
    <citation type="journal article" date="2019" name="Sci. Rep.">
        <title>Orb-weaving spider Araneus ventricosus genome elucidates the spidroin gene catalogue.</title>
        <authorList>
            <person name="Kono N."/>
            <person name="Nakamura H."/>
            <person name="Ohtoshi R."/>
            <person name="Moran D.A.P."/>
            <person name="Shinohara A."/>
            <person name="Yoshida Y."/>
            <person name="Fujiwara M."/>
            <person name="Mori M."/>
            <person name="Tomita M."/>
            <person name="Arakawa K."/>
        </authorList>
    </citation>
    <scope>NUCLEOTIDE SEQUENCE [LARGE SCALE GENOMIC DNA]</scope>
</reference>
<keyword evidence="2" id="KW-1185">Reference proteome</keyword>
<name>A0A4Y2KYB3_ARAVE</name>